<accession>A0AAV4BQG7</accession>
<dbReference type="Proteomes" id="UP000735302">
    <property type="component" value="Unassembled WGS sequence"/>
</dbReference>
<keyword evidence="2" id="KW-1185">Reference proteome</keyword>
<comment type="caution">
    <text evidence="1">The sequence shown here is derived from an EMBL/GenBank/DDBJ whole genome shotgun (WGS) entry which is preliminary data.</text>
</comment>
<evidence type="ECO:0000313" key="2">
    <source>
        <dbReference type="Proteomes" id="UP000735302"/>
    </source>
</evidence>
<dbReference type="AlphaFoldDB" id="A0AAV4BQG7"/>
<dbReference type="EMBL" id="BLXT01005762">
    <property type="protein sequence ID" value="GFO25481.1"/>
    <property type="molecule type" value="Genomic_DNA"/>
</dbReference>
<protein>
    <submittedName>
        <fullName evidence="1">Uncharacterized protein</fullName>
    </submittedName>
</protein>
<reference evidence="1 2" key="1">
    <citation type="journal article" date="2021" name="Elife">
        <title>Chloroplast acquisition without the gene transfer in kleptoplastic sea slugs, Plakobranchus ocellatus.</title>
        <authorList>
            <person name="Maeda T."/>
            <person name="Takahashi S."/>
            <person name="Yoshida T."/>
            <person name="Shimamura S."/>
            <person name="Takaki Y."/>
            <person name="Nagai Y."/>
            <person name="Toyoda A."/>
            <person name="Suzuki Y."/>
            <person name="Arimoto A."/>
            <person name="Ishii H."/>
            <person name="Satoh N."/>
            <person name="Nishiyama T."/>
            <person name="Hasebe M."/>
            <person name="Maruyama T."/>
            <person name="Minagawa J."/>
            <person name="Obokata J."/>
            <person name="Shigenobu S."/>
        </authorList>
    </citation>
    <scope>NUCLEOTIDE SEQUENCE [LARGE SCALE GENOMIC DNA]</scope>
</reference>
<evidence type="ECO:0000313" key="1">
    <source>
        <dbReference type="EMBL" id="GFO25481.1"/>
    </source>
</evidence>
<proteinExistence type="predicted"/>
<name>A0AAV4BQG7_9GAST</name>
<sequence>MTAGCPAGWAGMRVDDILWRQDRSVMRVTPNWLLTFLQRIMQEARDQAQAPNFGLKDGLYLPGDIRLMPLGYLKLSEE</sequence>
<gene>
    <name evidence="1" type="ORF">PoB_005198600</name>
</gene>
<organism evidence="1 2">
    <name type="scientific">Plakobranchus ocellatus</name>
    <dbReference type="NCBI Taxonomy" id="259542"/>
    <lineage>
        <taxon>Eukaryota</taxon>
        <taxon>Metazoa</taxon>
        <taxon>Spiralia</taxon>
        <taxon>Lophotrochozoa</taxon>
        <taxon>Mollusca</taxon>
        <taxon>Gastropoda</taxon>
        <taxon>Heterobranchia</taxon>
        <taxon>Euthyneura</taxon>
        <taxon>Panpulmonata</taxon>
        <taxon>Sacoglossa</taxon>
        <taxon>Placobranchoidea</taxon>
        <taxon>Plakobranchidae</taxon>
        <taxon>Plakobranchus</taxon>
    </lineage>
</organism>